<dbReference type="Proteomes" id="UP000264702">
    <property type="component" value="Unassembled WGS sequence"/>
</dbReference>
<evidence type="ECO:0000313" key="2">
    <source>
        <dbReference type="Proteomes" id="UP000264702"/>
    </source>
</evidence>
<accession>A0A372IR06</accession>
<reference evidence="1 2" key="1">
    <citation type="submission" date="2018-08" db="EMBL/GenBank/DDBJ databases">
        <title>Acidipila sp. 4G-K13, an acidobacterium isolated from forest soil.</title>
        <authorList>
            <person name="Gao Z.-H."/>
            <person name="Qiu L.-H."/>
        </authorList>
    </citation>
    <scope>NUCLEOTIDE SEQUENCE [LARGE SCALE GENOMIC DNA]</scope>
    <source>
        <strain evidence="1 2">4G-K13</strain>
    </source>
</reference>
<protein>
    <submittedName>
        <fullName evidence="1">Uncharacterized protein</fullName>
    </submittedName>
</protein>
<dbReference type="EMBL" id="QVQT01000003">
    <property type="protein sequence ID" value="RFU17201.1"/>
    <property type="molecule type" value="Genomic_DNA"/>
</dbReference>
<comment type="caution">
    <text evidence="1">The sequence shown here is derived from an EMBL/GenBank/DDBJ whole genome shotgun (WGS) entry which is preliminary data.</text>
</comment>
<gene>
    <name evidence="1" type="ORF">D0Y96_11010</name>
</gene>
<dbReference type="AlphaFoldDB" id="A0A372IR06"/>
<name>A0A372IR06_9BACT</name>
<evidence type="ECO:0000313" key="1">
    <source>
        <dbReference type="EMBL" id="RFU17201.1"/>
    </source>
</evidence>
<organism evidence="1 2">
    <name type="scientific">Paracidobacterium acidisoli</name>
    <dbReference type="NCBI Taxonomy" id="2303751"/>
    <lineage>
        <taxon>Bacteria</taxon>
        <taxon>Pseudomonadati</taxon>
        <taxon>Acidobacteriota</taxon>
        <taxon>Terriglobia</taxon>
        <taxon>Terriglobales</taxon>
        <taxon>Acidobacteriaceae</taxon>
        <taxon>Paracidobacterium</taxon>
    </lineage>
</organism>
<keyword evidence="2" id="KW-1185">Reference proteome</keyword>
<proteinExistence type="predicted"/>
<sequence>MLRSSESLYQQEGDKRAVLKLNDTAVQFFLYRLQSFSNILAMRRAASWSQPRFRPFKQKVYSENSHVEQERFLVLVSREEFEVSRTKGTTSKKFAALFSIEFSGKSYPWRDLDIPCNIHELRDSSSF</sequence>